<dbReference type="AlphaFoldDB" id="A0AA37SFH6"/>
<comment type="caution">
    <text evidence="2">The sequence shown here is derived from an EMBL/GenBank/DDBJ whole genome shotgun (WGS) entry which is preliminary data.</text>
</comment>
<sequence length="71" mass="8028">MSRENQKTAAEEFAITQRKSEQRIKVFGYTLLVIIFSALIYGYLSCLDTFGEDAGCSSIFRVVALFFKAFS</sequence>
<evidence type="ECO:0000256" key="1">
    <source>
        <dbReference type="SAM" id="Phobius"/>
    </source>
</evidence>
<evidence type="ECO:0000313" key="3">
    <source>
        <dbReference type="Proteomes" id="UP001161389"/>
    </source>
</evidence>
<gene>
    <name evidence="2" type="ORF">GCM10007876_40820</name>
</gene>
<dbReference type="EMBL" id="BSNM01000027">
    <property type="protein sequence ID" value="GLQ33602.1"/>
    <property type="molecule type" value="Genomic_DNA"/>
</dbReference>
<keyword evidence="1" id="KW-1133">Transmembrane helix</keyword>
<dbReference type="Proteomes" id="UP001161389">
    <property type="component" value="Unassembled WGS sequence"/>
</dbReference>
<organism evidence="2 3">
    <name type="scientific">Litoribrevibacter albus</name>
    <dbReference type="NCBI Taxonomy" id="1473156"/>
    <lineage>
        <taxon>Bacteria</taxon>
        <taxon>Pseudomonadati</taxon>
        <taxon>Pseudomonadota</taxon>
        <taxon>Gammaproteobacteria</taxon>
        <taxon>Oceanospirillales</taxon>
        <taxon>Oceanospirillaceae</taxon>
        <taxon>Litoribrevibacter</taxon>
    </lineage>
</organism>
<protein>
    <submittedName>
        <fullName evidence="2">Uncharacterized protein</fullName>
    </submittedName>
</protein>
<proteinExistence type="predicted"/>
<keyword evidence="3" id="KW-1185">Reference proteome</keyword>
<feature type="transmembrane region" description="Helical" evidence="1">
    <location>
        <begin position="26"/>
        <end position="44"/>
    </location>
</feature>
<reference evidence="2" key="2">
    <citation type="submission" date="2023-01" db="EMBL/GenBank/DDBJ databases">
        <title>Draft genome sequence of Litoribrevibacter albus strain NBRC 110071.</title>
        <authorList>
            <person name="Sun Q."/>
            <person name="Mori K."/>
        </authorList>
    </citation>
    <scope>NUCLEOTIDE SEQUENCE</scope>
    <source>
        <strain evidence="2">NBRC 110071</strain>
    </source>
</reference>
<keyword evidence="1" id="KW-0472">Membrane</keyword>
<name>A0AA37SFH6_9GAMM</name>
<evidence type="ECO:0000313" key="2">
    <source>
        <dbReference type="EMBL" id="GLQ33602.1"/>
    </source>
</evidence>
<accession>A0AA37SFH6</accession>
<reference evidence="2" key="1">
    <citation type="journal article" date="2014" name="Int. J. Syst. Evol. Microbiol.">
        <title>Complete genome sequence of Corynebacterium casei LMG S-19264T (=DSM 44701T), isolated from a smear-ripened cheese.</title>
        <authorList>
            <consortium name="US DOE Joint Genome Institute (JGI-PGF)"/>
            <person name="Walter F."/>
            <person name="Albersmeier A."/>
            <person name="Kalinowski J."/>
            <person name="Ruckert C."/>
        </authorList>
    </citation>
    <scope>NUCLEOTIDE SEQUENCE</scope>
    <source>
        <strain evidence="2">NBRC 110071</strain>
    </source>
</reference>
<keyword evidence="1" id="KW-0812">Transmembrane</keyword>